<accession>A0A1H8BLW9</accession>
<protein>
    <submittedName>
        <fullName evidence="1">Uncharacterized protein</fullName>
    </submittedName>
</protein>
<reference evidence="1 2" key="1">
    <citation type="submission" date="2016-10" db="EMBL/GenBank/DDBJ databases">
        <authorList>
            <person name="de Groot N.N."/>
        </authorList>
    </citation>
    <scope>NUCLEOTIDE SEQUENCE [LARGE SCALE GENOMIC DNA]</scope>
    <source>
        <strain evidence="1 2">DSM 46701</strain>
    </source>
</reference>
<evidence type="ECO:0000313" key="2">
    <source>
        <dbReference type="Proteomes" id="UP000199695"/>
    </source>
</evidence>
<evidence type="ECO:0000313" key="1">
    <source>
        <dbReference type="EMBL" id="SEM83855.1"/>
    </source>
</evidence>
<gene>
    <name evidence="1" type="ORF">SAMN05444955_102258</name>
</gene>
<dbReference type="EMBL" id="FOCQ01000002">
    <property type="protein sequence ID" value="SEM83855.1"/>
    <property type="molecule type" value="Genomic_DNA"/>
</dbReference>
<dbReference type="AlphaFoldDB" id="A0A1H8BLW9"/>
<name>A0A1H8BLW9_9BACL</name>
<dbReference type="OrthoDB" id="2988227at2"/>
<proteinExistence type="predicted"/>
<keyword evidence="2" id="KW-1185">Reference proteome</keyword>
<sequence>MEKKTRLIFTYWGSYLDPDTYADIGINIAQMLMKYWGEVKRLEGSEHFSKRRPIDDINSLDRLKEIILQRRSEGDYEIFDVTYFNPTVTEEIYVNRLEIGKYMMSVKEYDNLKFFRTSSPEVNEHRTEELLKVFTDIANHPSIRECWMGDDWNAFMGEPAFLYRPESLQQKIGTFLYTLKVRNEVLALVDRFHTHVPTDLVIRFIQNRLGQEAVREMGNNKILVKFYDRELTKLKVNPWDFLKEYKRHVDEYLLGKGIRLYSSS</sequence>
<dbReference type="RefSeq" id="WP_089965282.1">
    <property type="nucleotide sequence ID" value="NZ_FOCQ01000002.1"/>
</dbReference>
<organism evidence="1 2">
    <name type="scientific">Lihuaxuella thermophila</name>
    <dbReference type="NCBI Taxonomy" id="1173111"/>
    <lineage>
        <taxon>Bacteria</taxon>
        <taxon>Bacillati</taxon>
        <taxon>Bacillota</taxon>
        <taxon>Bacilli</taxon>
        <taxon>Bacillales</taxon>
        <taxon>Thermoactinomycetaceae</taxon>
        <taxon>Lihuaxuella</taxon>
    </lineage>
</organism>
<dbReference type="Proteomes" id="UP000199695">
    <property type="component" value="Unassembled WGS sequence"/>
</dbReference>